<organism evidence="2 3">
    <name type="scientific">Lepidopterella palustris CBS 459.81</name>
    <dbReference type="NCBI Taxonomy" id="1314670"/>
    <lineage>
        <taxon>Eukaryota</taxon>
        <taxon>Fungi</taxon>
        <taxon>Dikarya</taxon>
        <taxon>Ascomycota</taxon>
        <taxon>Pezizomycotina</taxon>
        <taxon>Dothideomycetes</taxon>
        <taxon>Pleosporomycetidae</taxon>
        <taxon>Mytilinidiales</taxon>
        <taxon>Argynnaceae</taxon>
        <taxon>Lepidopterella</taxon>
    </lineage>
</organism>
<feature type="non-terminal residue" evidence="2">
    <location>
        <position position="490"/>
    </location>
</feature>
<accession>A0A8E2DWI9</accession>
<reference evidence="2 3" key="1">
    <citation type="journal article" date="2016" name="Nat. Commun.">
        <title>Ectomycorrhizal ecology is imprinted in the genome of the dominant symbiotic fungus Cenococcum geophilum.</title>
        <authorList>
            <consortium name="DOE Joint Genome Institute"/>
            <person name="Peter M."/>
            <person name="Kohler A."/>
            <person name="Ohm R.A."/>
            <person name="Kuo A."/>
            <person name="Krutzmann J."/>
            <person name="Morin E."/>
            <person name="Arend M."/>
            <person name="Barry K.W."/>
            <person name="Binder M."/>
            <person name="Choi C."/>
            <person name="Clum A."/>
            <person name="Copeland A."/>
            <person name="Grisel N."/>
            <person name="Haridas S."/>
            <person name="Kipfer T."/>
            <person name="LaButti K."/>
            <person name="Lindquist E."/>
            <person name="Lipzen A."/>
            <person name="Maire R."/>
            <person name="Meier B."/>
            <person name="Mihaltcheva S."/>
            <person name="Molinier V."/>
            <person name="Murat C."/>
            <person name="Poggeler S."/>
            <person name="Quandt C.A."/>
            <person name="Sperisen C."/>
            <person name="Tritt A."/>
            <person name="Tisserant E."/>
            <person name="Crous P.W."/>
            <person name="Henrissat B."/>
            <person name="Nehls U."/>
            <person name="Egli S."/>
            <person name="Spatafora J.W."/>
            <person name="Grigoriev I.V."/>
            <person name="Martin F.M."/>
        </authorList>
    </citation>
    <scope>NUCLEOTIDE SEQUENCE [LARGE SCALE GENOMIC DNA]</scope>
    <source>
        <strain evidence="2 3">CBS 459.81</strain>
    </source>
</reference>
<keyword evidence="1" id="KW-0812">Transmembrane</keyword>
<dbReference type="AlphaFoldDB" id="A0A8E2DWI9"/>
<keyword evidence="3" id="KW-1185">Reference proteome</keyword>
<feature type="transmembrane region" description="Helical" evidence="1">
    <location>
        <begin position="447"/>
        <end position="468"/>
    </location>
</feature>
<name>A0A8E2DWI9_9PEZI</name>
<protein>
    <submittedName>
        <fullName evidence="2">Uncharacterized protein</fullName>
    </submittedName>
</protein>
<keyword evidence="1" id="KW-1133">Transmembrane helix</keyword>
<feature type="non-terminal residue" evidence="2">
    <location>
        <position position="1"/>
    </location>
</feature>
<keyword evidence="1" id="KW-0472">Membrane</keyword>
<evidence type="ECO:0000313" key="2">
    <source>
        <dbReference type="EMBL" id="OCK73030.1"/>
    </source>
</evidence>
<sequence>LVLGACLAGMGWLAFRGPVIVPLQDTRVTTVIISAGTRLSMLVMMAAFARSAWGSAVPHLLAGKPLRARSLVGMCRAFLSLGQMQTFTALPVSFRVHLALAVFVSLFMIATSASFRYDSLPTSGPAFAKVPDVARSCPPPDASNYFCHGALNANTTGTSWSYIQDIYSGGQGTVRLFGNLGDDEIGANVTLATLPEGYSLGEGDDLPWMAIWVTCQHLSIAALYSGSSYTSTATISVNASVIDSLDIANMPEWGSVVHLYQQVNETGPFSSLCPWKVVMLSRNLNDGTANMGGLSSDAVTNLGSTYLDLHGYGPVFQGVLGAAALCTFRGETGGRWPSGLWPSLNGTTNTVIGTVINGRPTLATALLNYGPSWQYNPVSQNSLPGGSVSYIANNTGPGVSFPALFASYIRNQWALMAYSITPQSGAQLLQQFDGGSGPKKLYIRMTLVAIAPAIALVVGIFCTLRAWILTITHRYWINRVEFESWWLLKA</sequence>
<gene>
    <name evidence="2" type="ORF">K432DRAFT_256489</name>
</gene>
<dbReference type="EMBL" id="KV746039">
    <property type="protein sequence ID" value="OCK73030.1"/>
    <property type="molecule type" value="Genomic_DNA"/>
</dbReference>
<dbReference type="OrthoDB" id="5002670at2759"/>
<proteinExistence type="predicted"/>
<evidence type="ECO:0000313" key="3">
    <source>
        <dbReference type="Proteomes" id="UP000250266"/>
    </source>
</evidence>
<evidence type="ECO:0000256" key="1">
    <source>
        <dbReference type="SAM" id="Phobius"/>
    </source>
</evidence>
<dbReference type="Proteomes" id="UP000250266">
    <property type="component" value="Unassembled WGS sequence"/>
</dbReference>